<proteinExistence type="evidence at protein level"/>
<sequence length="472" mass="54158">IPSALPRKFGIPLEFMEFLLSPLSYKEFSEKYWEREPFVAHDRAGMRAFWPQLFSKDAFFSIAKETKLYFGKDVSACKYEDGKRSDYAEGYSAKSAKLNKYFEERKATLQVHQPQRWKDSLWEVLELMERFFGCLVGCNAYITPAGSQGLAPHHDDVFIVQLEGEKCWKLHKPVTELARIYSKDFTSEEIGEPTHEFTLRPGDFLYMPRGTIHHAYVPESADSHSTHITISTYQKQTVGDCLMDIAPDLISSAMDSCIELRKGLPNRFLPSCVLSKETVVTALSSVLEHVKQMPDEMPSPEEMVRDFMFSRLPPFGFDRRNTSMRPYGDVPHLNDRVKLAYPDHCTYLTEYSDEDEEGGFRPEQALSFPYPWASPLRHMKGNAAKNNALLVTSVYNKREEHMMSSSDAQHEEESAIIKLPINLLDGVKQLCESEDFVSVKALEAPCDEDRLFLALALWTRHLLKIQYDAEPE</sequence>
<evidence type="ECO:0000256" key="2">
    <source>
        <dbReference type="ARBA" id="ARBA00022517"/>
    </source>
</evidence>
<dbReference type="HOGENOM" id="CLU_013645_0_1_1"/>
<dbReference type="GO" id="GO:0032453">
    <property type="term" value="F:histone H3K4 demethylase activity"/>
    <property type="evidence" value="ECO:0000318"/>
    <property type="project" value="GO_Central"/>
</dbReference>
<dbReference type="GO" id="GO:0042254">
    <property type="term" value="P:ribosome biogenesis"/>
    <property type="evidence" value="ECO:0007669"/>
    <property type="project" value="UniProtKB-KW"/>
</dbReference>
<keyword evidence="16" id="KW-1267">Proteomics identification</keyword>
<evidence type="ECO:0000256" key="11">
    <source>
        <dbReference type="RuleBase" id="RU366061"/>
    </source>
</evidence>
<keyword evidence="15" id="KW-1185">Reference proteome</keyword>
<name>B7PMB0_IXOSC</name>
<gene>
    <name evidence="13" type="ORF">IscW_ISCW006451</name>
</gene>
<keyword evidence="4 11" id="KW-0408">Iron</keyword>
<dbReference type="GO" id="GO:0140680">
    <property type="term" value="F:histone H3K36me/H3K36me2 demethylase activity"/>
    <property type="evidence" value="ECO:0007669"/>
    <property type="project" value="UniProtKB-EC"/>
</dbReference>
<keyword evidence="2" id="KW-0690">Ribosome biogenesis</keyword>
<feature type="domain" description="JmjC" evidence="12">
    <location>
        <begin position="102"/>
        <end position="249"/>
    </location>
</feature>
<dbReference type="GO" id="GO:0051864">
    <property type="term" value="F:histone H3K36 demethylase activity"/>
    <property type="evidence" value="ECO:0000318"/>
    <property type="project" value="GO_Central"/>
</dbReference>
<keyword evidence="11" id="KW-0804">Transcription</keyword>
<accession>B7PMB0</accession>
<feature type="non-terminal residue" evidence="13">
    <location>
        <position position="1"/>
    </location>
</feature>
<dbReference type="Pfam" id="PF08007">
    <property type="entry name" value="JmjC_2"/>
    <property type="match status" value="1"/>
</dbReference>
<dbReference type="SUPFAM" id="SSF51197">
    <property type="entry name" value="Clavaminate synthase-like"/>
    <property type="match status" value="1"/>
</dbReference>
<dbReference type="VEuPathDB" id="VectorBase:ISCI006451"/>
<reference evidence="13 15" key="1">
    <citation type="submission" date="2008-03" db="EMBL/GenBank/DDBJ databases">
        <title>Annotation of Ixodes scapularis.</title>
        <authorList>
            <consortium name="Ixodes scapularis Genome Project Consortium"/>
            <person name="Caler E."/>
            <person name="Hannick L.I."/>
            <person name="Bidwell S."/>
            <person name="Joardar V."/>
            <person name="Thiagarajan M."/>
            <person name="Amedeo P."/>
            <person name="Galinsky K.J."/>
            <person name="Schobel S."/>
            <person name="Inman J."/>
            <person name="Hostetler J."/>
            <person name="Miller J."/>
            <person name="Hammond M."/>
            <person name="Megy K."/>
            <person name="Lawson D."/>
            <person name="Kodira C."/>
            <person name="Sutton G."/>
            <person name="Meyer J."/>
            <person name="Hill C.A."/>
            <person name="Birren B."/>
            <person name="Nene V."/>
            <person name="Collins F."/>
            <person name="Alarcon-Chaidez F."/>
            <person name="Wikel S."/>
            <person name="Strausberg R."/>
        </authorList>
    </citation>
    <scope>NUCLEOTIDE SEQUENCE [LARGE SCALE GENOMIC DNA]</scope>
    <source>
        <strain evidence="15">Wikel</strain>
        <strain evidence="13">Wikel colony</strain>
    </source>
</reference>
<evidence type="ECO:0000256" key="6">
    <source>
        <dbReference type="ARBA" id="ARBA00034314"/>
    </source>
</evidence>
<keyword evidence="3 11" id="KW-0479">Metal-binding</keyword>
<comment type="catalytic activity">
    <reaction evidence="9 11">
        <text>N(6),N(6)-dimethyl-L-lysyl(36)-[histone H3] + 2 2-oxoglutarate + 2 O2 = L-lysyl(36)-[histone H3] + 2 formaldehyde + 2 succinate + 2 CO2</text>
        <dbReference type="Rhea" id="RHEA:42032"/>
        <dbReference type="Rhea" id="RHEA-COMP:9785"/>
        <dbReference type="Rhea" id="RHEA-COMP:9787"/>
        <dbReference type="ChEBI" id="CHEBI:15379"/>
        <dbReference type="ChEBI" id="CHEBI:16526"/>
        <dbReference type="ChEBI" id="CHEBI:16810"/>
        <dbReference type="ChEBI" id="CHEBI:16842"/>
        <dbReference type="ChEBI" id="CHEBI:29969"/>
        <dbReference type="ChEBI" id="CHEBI:30031"/>
        <dbReference type="ChEBI" id="CHEBI:61976"/>
        <dbReference type="EC" id="1.14.11.27"/>
    </reaction>
</comment>
<evidence type="ECO:0000256" key="4">
    <source>
        <dbReference type="ARBA" id="ARBA00023004"/>
    </source>
</evidence>
<evidence type="ECO:0000256" key="7">
    <source>
        <dbReference type="ARBA" id="ARBA00046256"/>
    </source>
</evidence>
<dbReference type="PROSITE" id="PS51184">
    <property type="entry name" value="JMJC"/>
    <property type="match status" value="1"/>
</dbReference>
<dbReference type="Gene3D" id="2.60.120.650">
    <property type="entry name" value="Cupin"/>
    <property type="match status" value="1"/>
</dbReference>
<dbReference type="EC" id="1.14.11.27" evidence="11"/>
<evidence type="ECO:0000313" key="14">
    <source>
        <dbReference type="EnsemblMetazoa" id="ISCW006451-PA"/>
    </source>
</evidence>
<dbReference type="PANTHER" id="PTHR13096:SF7">
    <property type="entry name" value="RIBOSOMAL OXYGENASE 2"/>
    <property type="match status" value="1"/>
</dbReference>
<keyword evidence="11" id="KW-0223">Dioxygenase</keyword>
<organism>
    <name type="scientific">Ixodes scapularis</name>
    <name type="common">Black-legged tick</name>
    <name type="synonym">Deer tick</name>
    <dbReference type="NCBI Taxonomy" id="6945"/>
    <lineage>
        <taxon>Eukaryota</taxon>
        <taxon>Metazoa</taxon>
        <taxon>Ecdysozoa</taxon>
        <taxon>Arthropoda</taxon>
        <taxon>Chelicerata</taxon>
        <taxon>Arachnida</taxon>
        <taxon>Acari</taxon>
        <taxon>Parasitiformes</taxon>
        <taxon>Ixodida</taxon>
        <taxon>Ixodoidea</taxon>
        <taxon>Ixodidae</taxon>
        <taxon>Ixodinae</taxon>
        <taxon>Ixodes</taxon>
    </lineage>
</organism>
<dbReference type="OrthoDB" id="425950at2759"/>
<evidence type="ECO:0000256" key="8">
    <source>
        <dbReference type="ARBA" id="ARBA00047687"/>
    </source>
</evidence>
<comment type="catalytic activity">
    <reaction evidence="8">
        <text>L-histidyl-[ribosomal protein uL15] + 2-oxoglutarate + O2 = (3S)-3-hydroxy-L-histidyl-[ribosomal protein uL15] + succinate + CO2</text>
        <dbReference type="Rhea" id="RHEA:54024"/>
        <dbReference type="Rhea" id="RHEA-COMP:13760"/>
        <dbReference type="Rhea" id="RHEA-COMP:13761"/>
        <dbReference type="ChEBI" id="CHEBI:15379"/>
        <dbReference type="ChEBI" id="CHEBI:16526"/>
        <dbReference type="ChEBI" id="CHEBI:16810"/>
        <dbReference type="ChEBI" id="CHEBI:29979"/>
        <dbReference type="ChEBI" id="CHEBI:30031"/>
        <dbReference type="ChEBI" id="CHEBI:138021"/>
    </reaction>
</comment>
<evidence type="ECO:0000256" key="5">
    <source>
        <dbReference type="ARBA" id="ARBA00025670"/>
    </source>
</evidence>
<evidence type="ECO:0007829" key="16">
    <source>
        <dbReference type="PeptideAtlas" id="B7PMB0"/>
    </source>
</evidence>
<dbReference type="VEuPathDB" id="VectorBase:ISCW006451"/>
<comment type="subcellular location">
    <subcellularLocation>
        <location evidence="1">Nucleus</location>
        <location evidence="1">Nucleolus</location>
    </subcellularLocation>
</comment>
<dbReference type="VEuPathDB" id="VectorBase:ISCP_014829"/>
<comment type="catalytic activity">
    <reaction evidence="10">
        <text>L-histidyl-[protein] + 2-oxoglutarate + O2 = (3S)-3-hydroxy-L-histidyl-[protein] + succinate + CO2</text>
        <dbReference type="Rhea" id="RHEA:54256"/>
        <dbReference type="Rhea" id="RHEA-COMP:9745"/>
        <dbReference type="Rhea" id="RHEA-COMP:13840"/>
        <dbReference type="ChEBI" id="CHEBI:15379"/>
        <dbReference type="ChEBI" id="CHEBI:16526"/>
        <dbReference type="ChEBI" id="CHEBI:16810"/>
        <dbReference type="ChEBI" id="CHEBI:29979"/>
        <dbReference type="ChEBI" id="CHEBI:30031"/>
        <dbReference type="ChEBI" id="CHEBI:138021"/>
        <dbReference type="EC" id="1.14.11.79"/>
    </reaction>
</comment>
<evidence type="ECO:0000256" key="3">
    <source>
        <dbReference type="ARBA" id="ARBA00022723"/>
    </source>
</evidence>
<dbReference type="EMBL" id="ABJB010950083">
    <property type="status" value="NOT_ANNOTATED_CDS"/>
    <property type="molecule type" value="Genomic_DNA"/>
</dbReference>
<dbReference type="GO" id="GO:0005506">
    <property type="term" value="F:iron ion binding"/>
    <property type="evidence" value="ECO:0007669"/>
    <property type="project" value="UniProtKB-UniRule"/>
</dbReference>
<keyword evidence="11" id="KW-0560">Oxidoreductase</keyword>
<dbReference type="InterPro" id="IPR039994">
    <property type="entry name" value="NO66-like"/>
</dbReference>
<evidence type="ECO:0000313" key="13">
    <source>
        <dbReference type="EMBL" id="EEC07732.1"/>
    </source>
</evidence>
<keyword evidence="11" id="KW-0539">Nucleus</keyword>
<comment type="cofactor">
    <cofactor evidence="11">
        <name>Fe(2+)</name>
        <dbReference type="ChEBI" id="CHEBI:29033"/>
    </cofactor>
    <text evidence="11">Binds 1 Fe(2+) ion per subunit.</text>
</comment>
<evidence type="ECO:0000256" key="1">
    <source>
        <dbReference type="ARBA" id="ARBA00004604"/>
    </source>
</evidence>
<evidence type="ECO:0000256" key="10">
    <source>
        <dbReference type="ARBA" id="ARBA00049465"/>
    </source>
</evidence>
<reference evidence="14" key="2">
    <citation type="submission" date="2020-05" db="UniProtKB">
        <authorList>
            <consortium name="EnsemblMetazoa"/>
        </authorList>
    </citation>
    <scope>IDENTIFICATION</scope>
    <source>
        <strain evidence="14">wikel</strain>
    </source>
</reference>
<dbReference type="InterPro" id="IPR003347">
    <property type="entry name" value="JmjC_dom"/>
</dbReference>
<keyword evidence="11" id="KW-0805">Transcription regulation</keyword>
<dbReference type="GO" id="GO:0005730">
    <property type="term" value="C:nucleolus"/>
    <property type="evidence" value="ECO:0000318"/>
    <property type="project" value="GO_Central"/>
</dbReference>
<comment type="function">
    <text evidence="7">Oxygenase that can act as both a histone lysine demethylase and a ribosomal histidine hydroxylase. Is involved in the demethylation of trimethylated 'Lys-9' on histone H3 (H3K9me3), leading to an increase in ribosomal RNA expression. Also catalyzes the hydroxylation of 60S ribosomal protein L27a on 'His-39'. May play an important role in cell growth and survival. May be involved in ribosome biogenesis, most likely during the assembly process of pre-ribosomal particles.</text>
</comment>
<evidence type="ECO:0000259" key="12">
    <source>
        <dbReference type="PROSITE" id="PS51184"/>
    </source>
</evidence>
<comment type="similarity">
    <text evidence="6">Belongs to the ROX family. MINA53 subfamily.</text>
</comment>
<protein>
    <recommendedName>
        <fullName evidence="11">Bifunctional lysine-specific demethylase and histidyl-hydroxylase</fullName>
        <ecNumber evidence="11">1.14.11.27</ecNumber>
    </recommendedName>
</protein>
<dbReference type="AlphaFoldDB" id="B7PMB0"/>
<dbReference type="STRING" id="6945.B7PMB0"/>
<dbReference type="Gene3D" id="3.90.930.40">
    <property type="match status" value="1"/>
</dbReference>
<dbReference type="Proteomes" id="UP000001555">
    <property type="component" value="Unassembled WGS sequence"/>
</dbReference>
<evidence type="ECO:0000313" key="15">
    <source>
        <dbReference type="Proteomes" id="UP000001555"/>
    </source>
</evidence>
<dbReference type="EnsemblMetazoa" id="ISCW006451-RA">
    <property type="protein sequence ID" value="ISCW006451-PA"/>
    <property type="gene ID" value="ISCW006451"/>
</dbReference>
<dbReference type="PANTHER" id="PTHR13096">
    <property type="entry name" value="MINA53 MYC INDUCED NUCLEAR ANTIGEN"/>
    <property type="match status" value="1"/>
</dbReference>
<dbReference type="PaxDb" id="6945-B7PMB0"/>
<dbReference type="GO" id="GO:0036139">
    <property type="term" value="F:peptidyl-histidine dioxygenase activity"/>
    <property type="evidence" value="ECO:0007669"/>
    <property type="project" value="UniProtKB-EC"/>
</dbReference>
<dbReference type="EMBL" id="DS746509">
    <property type="protein sequence ID" value="EEC07732.1"/>
    <property type="molecule type" value="Genomic_DNA"/>
</dbReference>
<evidence type="ECO:0000256" key="9">
    <source>
        <dbReference type="ARBA" id="ARBA00047915"/>
    </source>
</evidence>
<comment type="function">
    <text evidence="5">Oxygenase that can act as both a histone lysine demethylase and a ribosomal histidine hydroxylase. Specifically demethylates 'Lys-4' (H3K4me) and 'Lys-36' (H3K36me) of histone H3, thereby playing a central role in histone code.</text>
</comment>